<dbReference type="Pfam" id="PF16053">
    <property type="entry name" value="MRP-S34"/>
    <property type="match status" value="1"/>
</dbReference>
<evidence type="ECO:0000313" key="3">
    <source>
        <dbReference type="Proteomes" id="UP001515480"/>
    </source>
</evidence>
<dbReference type="GO" id="GO:0003735">
    <property type="term" value="F:structural constituent of ribosome"/>
    <property type="evidence" value="ECO:0007669"/>
    <property type="project" value="InterPro"/>
</dbReference>
<dbReference type="PANTHER" id="PTHR28589">
    <property type="entry name" value="28S RIBOSOMAL PROTEIN S34, MITOCHONDRIAL"/>
    <property type="match status" value="1"/>
</dbReference>
<gene>
    <name evidence="2" type="ORF">AB1Y20_019340</name>
</gene>
<feature type="signal peptide" evidence="1">
    <location>
        <begin position="1"/>
        <end position="18"/>
    </location>
</feature>
<name>A0AB34JRH1_PRYPA</name>
<keyword evidence="3" id="KW-1185">Reference proteome</keyword>
<accession>A0AB34JRH1</accession>
<sequence length="145" mass="16527">MAWGLSLRAAWRLPAVLSRPTAMASRACSSLELSILEPPAPRQRANLFDLLARRPKYGVGCKVYRTLWEKNGYEPALHHWQITRTKDFKIKSFNGSSFQRGKAYGIKIWKGVPVGRETRVTSGHKREWVLLNSPEMDADEDVEES</sequence>
<evidence type="ECO:0000313" key="2">
    <source>
        <dbReference type="EMBL" id="KAL1524445.1"/>
    </source>
</evidence>
<reference evidence="2 3" key="1">
    <citation type="journal article" date="2024" name="Science">
        <title>Giant polyketide synthase enzymes in the biosynthesis of giant marine polyether toxins.</title>
        <authorList>
            <person name="Fallon T.R."/>
            <person name="Shende V.V."/>
            <person name="Wierzbicki I.H."/>
            <person name="Pendleton A.L."/>
            <person name="Watervoot N.F."/>
            <person name="Auber R.P."/>
            <person name="Gonzalez D.J."/>
            <person name="Wisecaver J.H."/>
            <person name="Moore B.S."/>
        </authorList>
    </citation>
    <scope>NUCLEOTIDE SEQUENCE [LARGE SCALE GENOMIC DNA]</scope>
    <source>
        <strain evidence="2 3">12B1</strain>
    </source>
</reference>
<protein>
    <submittedName>
        <fullName evidence="2">Uncharacterized protein</fullName>
    </submittedName>
</protein>
<comment type="caution">
    <text evidence="2">The sequence shown here is derived from an EMBL/GenBank/DDBJ whole genome shotgun (WGS) entry which is preliminary data.</text>
</comment>
<keyword evidence="1" id="KW-0732">Signal</keyword>
<organism evidence="2 3">
    <name type="scientific">Prymnesium parvum</name>
    <name type="common">Toxic golden alga</name>
    <dbReference type="NCBI Taxonomy" id="97485"/>
    <lineage>
        <taxon>Eukaryota</taxon>
        <taxon>Haptista</taxon>
        <taxon>Haptophyta</taxon>
        <taxon>Prymnesiophyceae</taxon>
        <taxon>Prymnesiales</taxon>
        <taxon>Prymnesiaceae</taxon>
        <taxon>Prymnesium</taxon>
    </lineage>
</organism>
<feature type="chain" id="PRO_5044243137" evidence="1">
    <location>
        <begin position="19"/>
        <end position="145"/>
    </location>
</feature>
<dbReference type="InterPro" id="IPR032053">
    <property type="entry name" value="Ribosomal_mS34"/>
</dbReference>
<evidence type="ECO:0000256" key="1">
    <source>
        <dbReference type="SAM" id="SignalP"/>
    </source>
</evidence>
<dbReference type="PANTHER" id="PTHR28589:SF1">
    <property type="entry name" value="SMALL RIBOSOMAL SUBUNIT PROTEIN MS34"/>
    <property type="match status" value="1"/>
</dbReference>
<dbReference type="GO" id="GO:0005739">
    <property type="term" value="C:mitochondrion"/>
    <property type="evidence" value="ECO:0007669"/>
    <property type="project" value="InterPro"/>
</dbReference>
<dbReference type="AlphaFoldDB" id="A0AB34JRH1"/>
<proteinExistence type="predicted"/>
<dbReference type="EMBL" id="JBGBPQ010000005">
    <property type="protein sequence ID" value="KAL1524445.1"/>
    <property type="molecule type" value="Genomic_DNA"/>
</dbReference>
<dbReference type="Proteomes" id="UP001515480">
    <property type="component" value="Unassembled WGS sequence"/>
</dbReference>